<keyword evidence="2" id="KW-1185">Reference proteome</keyword>
<dbReference type="Gene3D" id="1.10.287.1100">
    <property type="entry name" value="Sporulation inhibitor A"/>
    <property type="match status" value="1"/>
</dbReference>
<dbReference type="InterPro" id="IPR015064">
    <property type="entry name" value="Sda"/>
</dbReference>
<comment type="caution">
    <text evidence="1">The sequence shown here is derived from an EMBL/GenBank/DDBJ whole genome shotgun (WGS) entry which is preliminary data.</text>
</comment>
<proteinExistence type="predicted"/>
<name>A0ABW0HK25_9BACL</name>
<dbReference type="RefSeq" id="WP_378128625.1">
    <property type="nucleotide sequence ID" value="NZ_JBHSMI010000002.1"/>
</dbReference>
<organism evidence="1 2">
    <name type="scientific">Cohnella soli</name>
    <dbReference type="NCBI Taxonomy" id="425005"/>
    <lineage>
        <taxon>Bacteria</taxon>
        <taxon>Bacillati</taxon>
        <taxon>Bacillota</taxon>
        <taxon>Bacilli</taxon>
        <taxon>Bacillales</taxon>
        <taxon>Paenibacillaceae</taxon>
        <taxon>Cohnella</taxon>
    </lineage>
</organism>
<dbReference type="InterPro" id="IPR036916">
    <property type="entry name" value="Sda_sf"/>
</dbReference>
<protein>
    <submittedName>
        <fullName evidence="1">Sporulation histidine kinase inhibitor Sda</fullName>
    </submittedName>
</protein>
<dbReference type="Pfam" id="PF08970">
    <property type="entry name" value="Sda"/>
    <property type="match status" value="1"/>
</dbReference>
<gene>
    <name evidence="1" type="primary">sda</name>
    <name evidence="1" type="ORF">ACFPOF_00720</name>
</gene>
<dbReference type="SUPFAM" id="SSF100985">
    <property type="entry name" value="Sporulation inhibitor Sda"/>
    <property type="match status" value="1"/>
</dbReference>
<sequence length="93" mass="10930">MSNRAYPYLVNTTSENLSSSVPSRSYYEREHDTHIDMIAARRLSDKASLLRPLKDEHLLEVYREAKKMNLSAEFIELLEEALSIRQMHQYKEA</sequence>
<dbReference type="Proteomes" id="UP001596113">
    <property type="component" value="Unassembled WGS sequence"/>
</dbReference>
<accession>A0ABW0HK25</accession>
<reference evidence="2" key="1">
    <citation type="journal article" date="2019" name="Int. J. Syst. Evol. Microbiol.">
        <title>The Global Catalogue of Microorganisms (GCM) 10K type strain sequencing project: providing services to taxonomists for standard genome sequencing and annotation.</title>
        <authorList>
            <consortium name="The Broad Institute Genomics Platform"/>
            <consortium name="The Broad Institute Genome Sequencing Center for Infectious Disease"/>
            <person name="Wu L."/>
            <person name="Ma J."/>
        </authorList>
    </citation>
    <scope>NUCLEOTIDE SEQUENCE [LARGE SCALE GENOMIC DNA]</scope>
    <source>
        <strain evidence="2">CGMCC 1.18575</strain>
    </source>
</reference>
<dbReference type="EMBL" id="JBHSMI010000002">
    <property type="protein sequence ID" value="MFC5401248.1"/>
    <property type="molecule type" value="Genomic_DNA"/>
</dbReference>
<keyword evidence="1" id="KW-0649">Protein kinase inhibitor</keyword>
<evidence type="ECO:0000313" key="1">
    <source>
        <dbReference type="EMBL" id="MFC5401248.1"/>
    </source>
</evidence>
<evidence type="ECO:0000313" key="2">
    <source>
        <dbReference type="Proteomes" id="UP001596113"/>
    </source>
</evidence>
<dbReference type="GO" id="GO:0004860">
    <property type="term" value="F:protein kinase inhibitor activity"/>
    <property type="evidence" value="ECO:0007669"/>
    <property type="project" value="UniProtKB-KW"/>
</dbReference>